<evidence type="ECO:0000259" key="1">
    <source>
        <dbReference type="Pfam" id="PF00535"/>
    </source>
</evidence>
<organism evidence="5">
    <name type="scientific">uncultured Caudovirales phage</name>
    <dbReference type="NCBI Taxonomy" id="2100421"/>
    <lineage>
        <taxon>Viruses</taxon>
        <taxon>Duplodnaviria</taxon>
        <taxon>Heunggongvirae</taxon>
        <taxon>Uroviricota</taxon>
        <taxon>Caudoviricetes</taxon>
        <taxon>Peduoviridae</taxon>
        <taxon>Maltschvirus</taxon>
        <taxon>Maltschvirus maltsch</taxon>
    </lineage>
</organism>
<accession>A0A6J5SK91</accession>
<sequence length="176" mass="19893">MVSVSVLTPSIPERAKLLHECNLSVIAQTTDDLEHLVMVDEQRDGCSITMNKLAALASGEWLLPLADDDLLLPRCVETLLEHVDQADVVYAPPLVTGNEERWWFFQSPPVIPSFALIRADLWHNLGGYDESVLREEDRGFWIRAVAAGARFVRVDEPTWVYRQHPGNKSMVGRICR</sequence>
<proteinExistence type="predicted"/>
<evidence type="ECO:0000313" key="2">
    <source>
        <dbReference type="EMBL" id="CAB4174313.1"/>
    </source>
</evidence>
<dbReference type="EMBL" id="LR797183">
    <property type="protein sequence ID" value="CAB4192500.1"/>
    <property type="molecule type" value="Genomic_DNA"/>
</dbReference>
<evidence type="ECO:0000313" key="3">
    <source>
        <dbReference type="EMBL" id="CAB4189344.1"/>
    </source>
</evidence>
<dbReference type="Gene3D" id="3.90.550.10">
    <property type="entry name" value="Spore Coat Polysaccharide Biosynthesis Protein SpsA, Chain A"/>
    <property type="match status" value="1"/>
</dbReference>
<dbReference type="GO" id="GO:0016740">
    <property type="term" value="F:transferase activity"/>
    <property type="evidence" value="ECO:0007669"/>
    <property type="project" value="UniProtKB-KW"/>
</dbReference>
<gene>
    <name evidence="3" type="ORF">UFOVP1186_25</name>
    <name evidence="4" type="ORF">UFOVP1234_33</name>
    <name evidence="5" type="ORF">UFOVP1487_7</name>
    <name evidence="6" type="ORF">UFOVP1574_8</name>
    <name evidence="2" type="ORF">UFOVP959_38</name>
</gene>
<feature type="domain" description="Glycosyltransferase 2-like" evidence="1">
    <location>
        <begin position="39"/>
        <end position="122"/>
    </location>
</feature>
<dbReference type="EMBL" id="LR796907">
    <property type="protein sequence ID" value="CAB4174313.1"/>
    <property type="molecule type" value="Genomic_DNA"/>
</dbReference>
<name>A0A6J5SK91_9CAUD</name>
<evidence type="ECO:0000313" key="6">
    <source>
        <dbReference type="EMBL" id="CAB5238901.1"/>
    </source>
</evidence>
<dbReference type="SUPFAM" id="SSF53448">
    <property type="entry name" value="Nucleotide-diphospho-sugar transferases"/>
    <property type="match status" value="1"/>
</dbReference>
<dbReference type="EMBL" id="LR798462">
    <property type="protein sequence ID" value="CAB5238901.1"/>
    <property type="molecule type" value="Genomic_DNA"/>
</dbReference>
<reference evidence="5" key="1">
    <citation type="submission" date="2020-05" db="EMBL/GenBank/DDBJ databases">
        <authorList>
            <person name="Chiriac C."/>
            <person name="Salcher M."/>
            <person name="Ghai R."/>
            <person name="Kavagutti S V."/>
        </authorList>
    </citation>
    <scope>NUCLEOTIDE SEQUENCE</scope>
</reference>
<evidence type="ECO:0000313" key="5">
    <source>
        <dbReference type="EMBL" id="CAB4215328.1"/>
    </source>
</evidence>
<dbReference type="Pfam" id="PF00535">
    <property type="entry name" value="Glycos_transf_2"/>
    <property type="match status" value="1"/>
</dbReference>
<dbReference type="InterPro" id="IPR029044">
    <property type="entry name" value="Nucleotide-diphossugar_trans"/>
</dbReference>
<evidence type="ECO:0000313" key="4">
    <source>
        <dbReference type="EMBL" id="CAB4192500.1"/>
    </source>
</evidence>
<dbReference type="EMBL" id="LR797422">
    <property type="protein sequence ID" value="CAB4215328.1"/>
    <property type="molecule type" value="Genomic_DNA"/>
</dbReference>
<dbReference type="PANTHER" id="PTHR22916">
    <property type="entry name" value="GLYCOSYLTRANSFERASE"/>
    <property type="match status" value="1"/>
</dbReference>
<dbReference type="InterPro" id="IPR001173">
    <property type="entry name" value="Glyco_trans_2-like"/>
</dbReference>
<keyword evidence="5" id="KW-0808">Transferase</keyword>
<protein>
    <submittedName>
        <fullName evidence="5">Glycosyltransferase 2-like</fullName>
    </submittedName>
</protein>
<dbReference type="EMBL" id="LR797137">
    <property type="protein sequence ID" value="CAB4189344.1"/>
    <property type="molecule type" value="Genomic_DNA"/>
</dbReference>